<protein>
    <submittedName>
        <fullName evidence="4">Sugar lactone lactonase YvrE</fullName>
    </submittedName>
</protein>
<organism evidence="4 5">
    <name type="scientific">Dyadobacter arcticus</name>
    <dbReference type="NCBI Taxonomy" id="1078754"/>
    <lineage>
        <taxon>Bacteria</taxon>
        <taxon>Pseudomonadati</taxon>
        <taxon>Bacteroidota</taxon>
        <taxon>Cytophagia</taxon>
        <taxon>Cytophagales</taxon>
        <taxon>Spirosomataceae</taxon>
        <taxon>Dyadobacter</taxon>
    </lineage>
</organism>
<feature type="domain" description="IPT/TIG" evidence="3">
    <location>
        <begin position="34"/>
        <end position="117"/>
    </location>
</feature>
<evidence type="ECO:0000259" key="3">
    <source>
        <dbReference type="SMART" id="SM00429"/>
    </source>
</evidence>
<dbReference type="Proteomes" id="UP001179181">
    <property type="component" value="Unassembled WGS sequence"/>
</dbReference>
<dbReference type="PANTHER" id="PTHR13833">
    <property type="match status" value="1"/>
</dbReference>
<feature type="chain" id="PRO_5047032868" evidence="2">
    <location>
        <begin position="22"/>
        <end position="442"/>
    </location>
</feature>
<name>A0ABX0UKN7_9BACT</name>
<feature type="signal peptide" evidence="2">
    <location>
        <begin position="1"/>
        <end position="21"/>
    </location>
</feature>
<dbReference type="SUPFAM" id="SSF101898">
    <property type="entry name" value="NHL repeat"/>
    <property type="match status" value="1"/>
</dbReference>
<keyword evidence="1" id="KW-0677">Repeat</keyword>
<keyword evidence="2" id="KW-0732">Signal</keyword>
<gene>
    <name evidence="4" type="ORF">FHS68_002752</name>
</gene>
<dbReference type="InterPro" id="IPR011042">
    <property type="entry name" value="6-blade_b-propeller_TolB-like"/>
</dbReference>
<comment type="caution">
    <text evidence="4">The sequence shown here is derived from an EMBL/GenBank/DDBJ whole genome shotgun (WGS) entry which is preliminary data.</text>
</comment>
<accession>A0ABX0UKN7</accession>
<dbReference type="EMBL" id="JAASQJ010000002">
    <property type="protein sequence ID" value="NIJ53582.1"/>
    <property type="molecule type" value="Genomic_DNA"/>
</dbReference>
<dbReference type="SUPFAM" id="SSF81296">
    <property type="entry name" value="E set domains"/>
    <property type="match status" value="1"/>
</dbReference>
<reference evidence="4 5" key="1">
    <citation type="submission" date="2020-03" db="EMBL/GenBank/DDBJ databases">
        <title>Genomic Encyclopedia of Type Strains, Phase IV (KMG-IV): sequencing the most valuable type-strain genomes for metagenomic binning, comparative biology and taxonomic classification.</title>
        <authorList>
            <person name="Goeker M."/>
        </authorList>
    </citation>
    <scope>NUCLEOTIDE SEQUENCE [LARGE SCALE GENOMIC DNA]</scope>
    <source>
        <strain evidence="4 5">DSM 102865</strain>
    </source>
</reference>
<dbReference type="Gene3D" id="2.60.40.10">
    <property type="entry name" value="Immunoglobulins"/>
    <property type="match status" value="1"/>
</dbReference>
<dbReference type="InterPro" id="IPR013783">
    <property type="entry name" value="Ig-like_fold"/>
</dbReference>
<evidence type="ECO:0000256" key="1">
    <source>
        <dbReference type="ARBA" id="ARBA00022737"/>
    </source>
</evidence>
<dbReference type="Gene3D" id="2.120.10.30">
    <property type="entry name" value="TolB, C-terminal domain"/>
    <property type="match status" value="3"/>
</dbReference>
<dbReference type="InterPro" id="IPR014756">
    <property type="entry name" value="Ig_E-set"/>
</dbReference>
<dbReference type="PANTHER" id="PTHR13833:SF71">
    <property type="entry name" value="NHL DOMAIN-CONTAINING PROTEIN"/>
    <property type="match status" value="1"/>
</dbReference>
<evidence type="ECO:0000313" key="4">
    <source>
        <dbReference type="EMBL" id="NIJ53582.1"/>
    </source>
</evidence>
<dbReference type="CDD" id="cd00603">
    <property type="entry name" value="IPT_PCSR"/>
    <property type="match status" value="1"/>
</dbReference>
<proteinExistence type="predicted"/>
<dbReference type="PROSITE" id="PS51257">
    <property type="entry name" value="PROKAR_LIPOPROTEIN"/>
    <property type="match status" value="1"/>
</dbReference>
<evidence type="ECO:0000313" key="5">
    <source>
        <dbReference type="Proteomes" id="UP001179181"/>
    </source>
</evidence>
<sequence>MRPFVISLTFLILLACLSCSDKPDPINIPDPDPLTELTGFAPLTGGKGTLITIQGKNFGTSSNDISLKINGLPATIKSVKDTEITAVVPDKCGLGALTLSVKGKDFTSSEKFRYIYKATTSSFTGGRKGYADGPADSVKFEGPYKIVFDGKQTFYLTDQGNCMVRKIEQNGTASTIVGAPHAGFKDGKGDQALMKFPIGIELAADGTIYVADHQNNAIRKLATDGTLTTLTGDPDREGLLDGDLKTARFKRPYGVLLDKGGILWICDTENAVIRKISSDGQVTTFAGSTPGYADGKLREAKFYFPAHMTFDEAGNIYIADKHNHCIRKISANGIVSTFAGKPEQNGFKDGTSKDAMFNQPSNVQIDKVGNLYVTDLYNHCIRLIYPDGMVTTLAGQPGTFGYAEGTGPEAKFYHPQGSTFDNDGHLFVTDSFNNRVRKLIIE</sequence>
<evidence type="ECO:0000256" key="2">
    <source>
        <dbReference type="SAM" id="SignalP"/>
    </source>
</evidence>
<dbReference type="Pfam" id="PF01436">
    <property type="entry name" value="NHL"/>
    <property type="match status" value="1"/>
</dbReference>
<dbReference type="RefSeq" id="WP_167270800.1">
    <property type="nucleotide sequence ID" value="NZ_JAASQJ010000002.1"/>
</dbReference>
<dbReference type="SMART" id="SM00429">
    <property type="entry name" value="IPT"/>
    <property type="match status" value="1"/>
</dbReference>
<dbReference type="InterPro" id="IPR001258">
    <property type="entry name" value="NHL_repeat"/>
</dbReference>
<dbReference type="Pfam" id="PF01833">
    <property type="entry name" value="TIG"/>
    <property type="match status" value="1"/>
</dbReference>
<keyword evidence="5" id="KW-1185">Reference proteome</keyword>
<dbReference type="InterPro" id="IPR002909">
    <property type="entry name" value="IPT_dom"/>
</dbReference>